<keyword evidence="3" id="KW-1185">Reference proteome</keyword>
<reference evidence="3" key="1">
    <citation type="submission" date="2019-09" db="EMBL/GenBank/DDBJ databases">
        <title>Yersinia canariae sp. nov., isolated from a human yersiniosis case.</title>
        <authorList>
            <person name="Nguyen S.V."/>
            <person name="Greig D."/>
            <person name="Hurley D."/>
            <person name="Cao Y."/>
            <person name="McCabe E."/>
            <person name="Mitchell M."/>
            <person name="Jenkins C."/>
            <person name="Fanning S."/>
        </authorList>
    </citation>
    <scope>NUCLEOTIDE SEQUENCE [LARGE SCALE GENOMIC DNA]</scope>
    <source>
        <strain evidence="3">NCTC 14382</strain>
    </source>
</reference>
<dbReference type="AlphaFoldDB" id="A0A857EW33"/>
<sequence length="237" mass="25861">MSNALGISHSIHSKIALFNHLSSQSKQSDTKPAGSKLAHKLIGLSNTITPQPSAVKKITFHSIQKNNTSPKVSLFKTDNKEKALSSVAKMMINKIMAGLPQIKGQTAVDRYALALNQYQRHTNKIEAVKISTAMPTIPRAENTVLPPSPPIAAVKLNLDVKSGGIPLPPPLPLDPVVTQYVRQEVKPASRQELEQKAAEQRSKTAKKDPVKNPYRSENSESVIAELKQRLAARNMQG</sequence>
<accession>A0A857EW33</accession>
<feature type="region of interest" description="Disordered" evidence="1">
    <location>
        <begin position="186"/>
        <end position="222"/>
    </location>
</feature>
<organism evidence="2 3">
    <name type="scientific">Yersinia canariae</name>
    <dbReference type="NCBI Taxonomy" id="2607663"/>
    <lineage>
        <taxon>Bacteria</taxon>
        <taxon>Pseudomonadati</taxon>
        <taxon>Pseudomonadota</taxon>
        <taxon>Gammaproteobacteria</taxon>
        <taxon>Enterobacterales</taxon>
        <taxon>Yersiniaceae</taxon>
        <taxon>Yersinia</taxon>
    </lineage>
</organism>
<dbReference type="Proteomes" id="UP000464402">
    <property type="component" value="Chromosome"/>
</dbReference>
<dbReference type="KEGG" id="yca:F0T03_05225"/>
<evidence type="ECO:0000313" key="2">
    <source>
        <dbReference type="EMBL" id="QHB31627.1"/>
    </source>
</evidence>
<name>A0A857EW33_9GAMM</name>
<proteinExistence type="predicted"/>
<gene>
    <name evidence="2" type="ORF">F0T03_05225</name>
</gene>
<protein>
    <submittedName>
        <fullName evidence="2">Uncharacterized protein</fullName>
    </submittedName>
</protein>
<dbReference type="EMBL" id="CP043727">
    <property type="protein sequence ID" value="QHB31627.1"/>
    <property type="molecule type" value="Genomic_DNA"/>
</dbReference>
<evidence type="ECO:0000313" key="3">
    <source>
        <dbReference type="Proteomes" id="UP000464402"/>
    </source>
</evidence>
<dbReference type="RefSeq" id="WP_159677374.1">
    <property type="nucleotide sequence ID" value="NZ_CP043727.1"/>
</dbReference>
<evidence type="ECO:0000256" key="1">
    <source>
        <dbReference type="SAM" id="MobiDB-lite"/>
    </source>
</evidence>
<feature type="compositionally biased region" description="Basic and acidic residues" evidence="1">
    <location>
        <begin position="186"/>
        <end position="210"/>
    </location>
</feature>